<evidence type="ECO:0000256" key="2">
    <source>
        <dbReference type="ARBA" id="ARBA00022454"/>
    </source>
</evidence>
<keyword evidence="2 9" id="KW-0158">Chromosome</keyword>
<dbReference type="InterPro" id="IPR007128">
    <property type="entry name" value="PMF1/Nnf1"/>
</dbReference>
<dbReference type="OrthoDB" id="18453at2759"/>
<organism evidence="11 12">
    <name type="scientific">Wickerhamomyces anomalus (strain ATCC 58044 / CBS 1984 / NCYC 433 / NRRL Y-366-8)</name>
    <name type="common">Yeast</name>
    <name type="synonym">Hansenula anomala</name>
    <dbReference type="NCBI Taxonomy" id="683960"/>
    <lineage>
        <taxon>Eukaryota</taxon>
        <taxon>Fungi</taxon>
        <taxon>Dikarya</taxon>
        <taxon>Ascomycota</taxon>
        <taxon>Saccharomycotina</taxon>
        <taxon>Saccharomycetes</taxon>
        <taxon>Phaffomycetales</taxon>
        <taxon>Wickerhamomycetaceae</taxon>
        <taxon>Wickerhamomyces</taxon>
    </lineage>
</organism>
<feature type="coiled-coil region" evidence="10">
    <location>
        <begin position="130"/>
        <end position="201"/>
    </location>
</feature>
<evidence type="ECO:0000313" key="11">
    <source>
        <dbReference type="EMBL" id="ODQ62170.1"/>
    </source>
</evidence>
<evidence type="ECO:0000256" key="9">
    <source>
        <dbReference type="PIRNR" id="PIRNR027153"/>
    </source>
</evidence>
<evidence type="ECO:0000256" key="3">
    <source>
        <dbReference type="ARBA" id="ARBA00022618"/>
    </source>
</evidence>
<evidence type="ECO:0000256" key="7">
    <source>
        <dbReference type="ARBA" id="ARBA00023306"/>
    </source>
</evidence>
<dbReference type="EMBL" id="KV454208">
    <property type="protein sequence ID" value="ODQ62170.1"/>
    <property type="molecule type" value="Genomic_DNA"/>
</dbReference>
<dbReference type="GO" id="GO:0007059">
    <property type="term" value="P:chromosome segregation"/>
    <property type="evidence" value="ECO:0007669"/>
    <property type="project" value="UniProtKB-UniRule"/>
</dbReference>
<keyword evidence="4 9" id="KW-0498">Mitosis</keyword>
<dbReference type="GO" id="GO:0000444">
    <property type="term" value="C:MIS12/MIND type complex"/>
    <property type="evidence" value="ECO:0007669"/>
    <property type="project" value="UniProtKB-UniRule"/>
</dbReference>
<keyword evidence="10" id="KW-0175">Coiled coil</keyword>
<gene>
    <name evidence="11" type="ORF">WICANDRAFT_60237</name>
</gene>
<protein>
    <recommendedName>
        <fullName evidence="9">Kinetochore-associated protein</fullName>
    </recommendedName>
</protein>
<dbReference type="RefSeq" id="XP_019041377.1">
    <property type="nucleotide sequence ID" value="XM_019182958.1"/>
</dbReference>
<keyword evidence="5 9" id="KW-0995">Kinetochore</keyword>
<dbReference type="GO" id="GO:0051301">
    <property type="term" value="P:cell division"/>
    <property type="evidence" value="ECO:0007669"/>
    <property type="project" value="UniProtKB-UniRule"/>
</dbReference>
<keyword evidence="12" id="KW-1185">Reference proteome</keyword>
<proteinExistence type="predicted"/>
<dbReference type="PANTHER" id="PTHR15459">
    <property type="entry name" value="POLYAMINE-MODULATED FACTOR 1"/>
    <property type="match status" value="1"/>
</dbReference>
<comment type="subcellular location">
    <subcellularLocation>
        <location evidence="1 9">Chromosome</location>
        <location evidence="1 9">Centromere</location>
        <location evidence="1 9">Kinetochore</location>
    </subcellularLocation>
    <subcellularLocation>
        <location evidence="9">Nucleus</location>
    </subcellularLocation>
    <text evidence="9">Associated with the kinetochore.</text>
</comment>
<keyword evidence="7 9" id="KW-0131">Cell cycle</keyword>
<dbReference type="PANTHER" id="PTHR15459:SF3">
    <property type="entry name" value="POLYAMINE-MODULATED FACTOR 1"/>
    <property type="match status" value="1"/>
</dbReference>
<evidence type="ECO:0000256" key="6">
    <source>
        <dbReference type="ARBA" id="ARBA00023242"/>
    </source>
</evidence>
<sequence length="204" mass="23589">MSDNNNKDNHIRFERLNQVCKRALEESMKALSDDNLKMCYPILAGSKEGKDTISAVKDQLKESWSQNSQKEFDAIFKERDIEEKLNQLDDLIIQAQERQKSGDKKQLMDDQITPVNVVSSHLIPVKEVKLKNLEKQLGDLKSSNENILKELNNLSKEATEIRLDVSNKFQNLEKFNDLAKDSDLSERLKRLIEQLSTEENEQII</sequence>
<dbReference type="Proteomes" id="UP000094112">
    <property type="component" value="Unassembled WGS sequence"/>
</dbReference>
<evidence type="ECO:0000256" key="10">
    <source>
        <dbReference type="SAM" id="Coils"/>
    </source>
</evidence>
<evidence type="ECO:0000256" key="8">
    <source>
        <dbReference type="ARBA" id="ARBA00023328"/>
    </source>
</evidence>
<keyword evidence="6 9" id="KW-0539">Nucleus</keyword>
<evidence type="ECO:0000313" key="12">
    <source>
        <dbReference type="Proteomes" id="UP000094112"/>
    </source>
</evidence>
<dbReference type="GeneID" id="30200204"/>
<evidence type="ECO:0000256" key="5">
    <source>
        <dbReference type="ARBA" id="ARBA00022838"/>
    </source>
</evidence>
<dbReference type="InterPro" id="IPR016851">
    <property type="entry name" value="Nnf1"/>
</dbReference>
<dbReference type="PIRSF" id="PIRSF027153">
    <property type="entry name" value="Nnf1p"/>
    <property type="match status" value="1"/>
</dbReference>
<accession>A0A1E3PA44</accession>
<dbReference type="Pfam" id="PF03980">
    <property type="entry name" value="Nnf1"/>
    <property type="match status" value="1"/>
</dbReference>
<evidence type="ECO:0000256" key="1">
    <source>
        <dbReference type="ARBA" id="ARBA00004629"/>
    </source>
</evidence>
<keyword evidence="8 9" id="KW-0137">Centromere</keyword>
<dbReference type="AlphaFoldDB" id="A0A1E3PA44"/>
<name>A0A1E3PA44_WICAA</name>
<keyword evidence="3 9" id="KW-0132">Cell division</keyword>
<evidence type="ECO:0000256" key="4">
    <source>
        <dbReference type="ARBA" id="ARBA00022776"/>
    </source>
</evidence>
<reference evidence="11 12" key="1">
    <citation type="journal article" date="2016" name="Proc. Natl. Acad. Sci. U.S.A.">
        <title>Comparative genomics of biotechnologically important yeasts.</title>
        <authorList>
            <person name="Riley R."/>
            <person name="Haridas S."/>
            <person name="Wolfe K.H."/>
            <person name="Lopes M.R."/>
            <person name="Hittinger C.T."/>
            <person name="Goeker M."/>
            <person name="Salamov A.A."/>
            <person name="Wisecaver J.H."/>
            <person name="Long T.M."/>
            <person name="Calvey C.H."/>
            <person name="Aerts A.L."/>
            <person name="Barry K.W."/>
            <person name="Choi C."/>
            <person name="Clum A."/>
            <person name="Coughlan A.Y."/>
            <person name="Deshpande S."/>
            <person name="Douglass A.P."/>
            <person name="Hanson S.J."/>
            <person name="Klenk H.-P."/>
            <person name="LaButti K.M."/>
            <person name="Lapidus A."/>
            <person name="Lindquist E.A."/>
            <person name="Lipzen A.M."/>
            <person name="Meier-Kolthoff J.P."/>
            <person name="Ohm R.A."/>
            <person name="Otillar R.P."/>
            <person name="Pangilinan J.L."/>
            <person name="Peng Y."/>
            <person name="Rokas A."/>
            <person name="Rosa C.A."/>
            <person name="Scheuner C."/>
            <person name="Sibirny A.A."/>
            <person name="Slot J.C."/>
            <person name="Stielow J.B."/>
            <person name="Sun H."/>
            <person name="Kurtzman C.P."/>
            <person name="Blackwell M."/>
            <person name="Grigoriev I.V."/>
            <person name="Jeffries T.W."/>
        </authorList>
    </citation>
    <scope>NUCLEOTIDE SEQUENCE [LARGE SCALE GENOMIC DNA]</scope>
    <source>
        <strain evidence="12">ATCC 58044 / CBS 1984 / NCYC 433 / NRRL Y-366-8</strain>
    </source>
</reference>
<dbReference type="GO" id="GO:0005634">
    <property type="term" value="C:nucleus"/>
    <property type="evidence" value="ECO:0007669"/>
    <property type="project" value="UniProtKB-SubCell"/>
</dbReference>